<dbReference type="PROSITE" id="PS51257">
    <property type="entry name" value="PROKAR_LIPOPROTEIN"/>
    <property type="match status" value="1"/>
</dbReference>
<proteinExistence type="predicted"/>
<keyword evidence="1" id="KW-0732">Signal</keyword>
<dbReference type="RefSeq" id="WP_123520763.1">
    <property type="nucleotide sequence ID" value="NZ_JBHLWF010000086.1"/>
</dbReference>
<evidence type="ECO:0000313" key="2">
    <source>
        <dbReference type="EMBL" id="TCS98201.1"/>
    </source>
</evidence>
<organism evidence="2 3">
    <name type="scientific">Pseudofulvimonas gallinarii</name>
    <dbReference type="NCBI Taxonomy" id="634155"/>
    <lineage>
        <taxon>Bacteria</taxon>
        <taxon>Pseudomonadati</taxon>
        <taxon>Pseudomonadota</taxon>
        <taxon>Gammaproteobacteria</taxon>
        <taxon>Lysobacterales</taxon>
        <taxon>Rhodanobacteraceae</taxon>
        <taxon>Pseudofulvimonas</taxon>
    </lineage>
</organism>
<protein>
    <recommendedName>
        <fullName evidence="4">EfeO-type cupredoxin-like domain-containing protein</fullName>
    </recommendedName>
</protein>
<dbReference type="Proteomes" id="UP000294599">
    <property type="component" value="Unassembled WGS sequence"/>
</dbReference>
<gene>
    <name evidence="2" type="ORF">EDC25_10954</name>
</gene>
<evidence type="ECO:0000256" key="1">
    <source>
        <dbReference type="SAM" id="SignalP"/>
    </source>
</evidence>
<evidence type="ECO:0008006" key="4">
    <source>
        <dbReference type="Google" id="ProtNLM"/>
    </source>
</evidence>
<reference evidence="2 3" key="1">
    <citation type="submission" date="2019-03" db="EMBL/GenBank/DDBJ databases">
        <title>Genomic Encyclopedia of Type Strains, Phase IV (KMG-IV): sequencing the most valuable type-strain genomes for metagenomic binning, comparative biology and taxonomic classification.</title>
        <authorList>
            <person name="Goeker M."/>
        </authorList>
    </citation>
    <scope>NUCLEOTIDE SEQUENCE [LARGE SCALE GENOMIC DNA]</scope>
    <source>
        <strain evidence="2 3">DSM 21944</strain>
    </source>
</reference>
<feature type="signal peptide" evidence="1">
    <location>
        <begin position="1"/>
        <end position="24"/>
    </location>
</feature>
<dbReference type="AlphaFoldDB" id="A0A4S3KX62"/>
<feature type="chain" id="PRO_5030100312" description="EfeO-type cupredoxin-like domain-containing protein" evidence="1">
    <location>
        <begin position="25"/>
        <end position="121"/>
    </location>
</feature>
<comment type="caution">
    <text evidence="2">The sequence shown here is derived from an EMBL/GenBank/DDBJ whole genome shotgun (WGS) entry which is preliminary data.</text>
</comment>
<keyword evidence="3" id="KW-1185">Reference proteome</keyword>
<accession>A0A4S3KX62</accession>
<evidence type="ECO:0000313" key="3">
    <source>
        <dbReference type="Proteomes" id="UP000294599"/>
    </source>
</evidence>
<name>A0A4S3KX62_9GAMM</name>
<dbReference type="EMBL" id="SMAF01000009">
    <property type="protein sequence ID" value="TCS98201.1"/>
    <property type="molecule type" value="Genomic_DNA"/>
</dbReference>
<sequence length="121" mass="12913">MIATLIRLTLIGATALTTGCGSNAASNACDGITFTPFIETVTTRLAVNRPVHARIHNAGTEPRRVTIAVQDAVGRRQLEGPFRIEAGSVVEHIIGAVTLDAGRSILELKARGFDFVVERCE</sequence>